<gene>
    <name evidence="1" type="ORF">SCF082_LOCUS40453</name>
</gene>
<protein>
    <submittedName>
        <fullName evidence="1">Uncharacterized protein</fullName>
    </submittedName>
</protein>
<proteinExistence type="predicted"/>
<comment type="caution">
    <text evidence="1">The sequence shown here is derived from an EMBL/GenBank/DDBJ whole genome shotgun (WGS) entry which is preliminary data.</text>
</comment>
<name>A0ABP0QDZ8_9DINO</name>
<evidence type="ECO:0000313" key="1">
    <source>
        <dbReference type="EMBL" id="CAK9085386.1"/>
    </source>
</evidence>
<dbReference type="EMBL" id="CAXAMM010039287">
    <property type="protein sequence ID" value="CAK9085386.1"/>
    <property type="molecule type" value="Genomic_DNA"/>
</dbReference>
<reference evidence="1 2" key="1">
    <citation type="submission" date="2024-02" db="EMBL/GenBank/DDBJ databases">
        <authorList>
            <person name="Chen Y."/>
            <person name="Shah S."/>
            <person name="Dougan E. K."/>
            <person name="Thang M."/>
            <person name="Chan C."/>
        </authorList>
    </citation>
    <scope>NUCLEOTIDE SEQUENCE [LARGE SCALE GENOMIC DNA]</scope>
</reference>
<dbReference type="Proteomes" id="UP001642464">
    <property type="component" value="Unassembled WGS sequence"/>
</dbReference>
<sequence>MGLAAVQSAMLAGNHCPVLFPALWREKPRLKVSATTERTREGVKTITLPKSSGQPLTKWETFKFHLRTFAVWRACRQLLGRKARRSQPITEALEVDNVAEHKVAILCTHDCAPSHQREIEMLSGARALNGDHIFTSASVPANAAVIKGVLKHGRPEQLTVLLPQTLDQQDPKFRRLLDTCVDAGASVVSGTTSISKDFDEAAHKCHRTLLNKIDQLVAFAPMENGSDTLVATAREQGVKTTTFYT</sequence>
<keyword evidence="2" id="KW-1185">Reference proteome</keyword>
<accession>A0ABP0QDZ8</accession>
<organism evidence="1 2">
    <name type="scientific">Durusdinium trenchii</name>
    <dbReference type="NCBI Taxonomy" id="1381693"/>
    <lineage>
        <taxon>Eukaryota</taxon>
        <taxon>Sar</taxon>
        <taxon>Alveolata</taxon>
        <taxon>Dinophyceae</taxon>
        <taxon>Suessiales</taxon>
        <taxon>Symbiodiniaceae</taxon>
        <taxon>Durusdinium</taxon>
    </lineage>
</organism>
<evidence type="ECO:0000313" key="2">
    <source>
        <dbReference type="Proteomes" id="UP001642464"/>
    </source>
</evidence>